<evidence type="ECO:0000256" key="3">
    <source>
        <dbReference type="SAM" id="Phobius"/>
    </source>
</evidence>
<evidence type="ECO:0008006" key="6">
    <source>
        <dbReference type="Google" id="ProtNLM"/>
    </source>
</evidence>
<dbReference type="RefSeq" id="WP_209942552.1">
    <property type="nucleotide sequence ID" value="NZ_JAGGJU010000002.1"/>
</dbReference>
<keyword evidence="3" id="KW-1133">Transmembrane helix</keyword>
<name>A0ABS4DUT2_9HYPH</name>
<protein>
    <recommendedName>
        <fullName evidence="6">Curlin</fullName>
    </recommendedName>
</protein>
<sequence length="147" mass="15065">MALFPHNGTGSTTMYNKNAAYISFAVGMFFAASASAGPSAMSLAFVPQASGTASAAISTADIFTPSMKVLDAARPAVNSSSLVGNLSLVYQSGEFNTASIEQTGTGNVGFIQQVGYMNAATIQQTGVGHQAFISQQGTGNVAIIRQR</sequence>
<organism evidence="4 5">
    <name type="scientific">Rhizobium halophytocola</name>
    <dbReference type="NCBI Taxonomy" id="735519"/>
    <lineage>
        <taxon>Bacteria</taxon>
        <taxon>Pseudomonadati</taxon>
        <taxon>Pseudomonadota</taxon>
        <taxon>Alphaproteobacteria</taxon>
        <taxon>Hyphomicrobiales</taxon>
        <taxon>Rhizobiaceae</taxon>
        <taxon>Rhizobium/Agrobacterium group</taxon>
        <taxon>Rhizobium</taxon>
    </lineage>
</organism>
<evidence type="ECO:0000313" key="4">
    <source>
        <dbReference type="EMBL" id="MBP1849449.1"/>
    </source>
</evidence>
<dbReference type="InterPro" id="IPR009742">
    <property type="entry name" value="Curlin_rpt"/>
</dbReference>
<proteinExistence type="inferred from homology"/>
<evidence type="ECO:0000313" key="5">
    <source>
        <dbReference type="Proteomes" id="UP000759443"/>
    </source>
</evidence>
<keyword evidence="3" id="KW-0472">Membrane</keyword>
<gene>
    <name evidence="4" type="ORF">J2Z17_000870</name>
</gene>
<comment type="similarity">
    <text evidence="1">Belongs to the CsgA/CsgB family.</text>
</comment>
<dbReference type="EMBL" id="JAGGJU010000002">
    <property type="protein sequence ID" value="MBP1849449.1"/>
    <property type="molecule type" value="Genomic_DNA"/>
</dbReference>
<reference evidence="4 5" key="1">
    <citation type="submission" date="2021-03" db="EMBL/GenBank/DDBJ databases">
        <title>Genomic Encyclopedia of Type Strains, Phase IV (KMG-IV): sequencing the most valuable type-strain genomes for metagenomic binning, comparative biology and taxonomic classification.</title>
        <authorList>
            <person name="Goeker M."/>
        </authorList>
    </citation>
    <scope>NUCLEOTIDE SEQUENCE [LARGE SCALE GENOMIC DNA]</scope>
    <source>
        <strain evidence="4 5">DSM 21600</strain>
    </source>
</reference>
<dbReference type="Pfam" id="PF07012">
    <property type="entry name" value="Curlin_rpt"/>
    <property type="match status" value="1"/>
</dbReference>
<accession>A0ABS4DUT2</accession>
<keyword evidence="3" id="KW-0812">Transmembrane</keyword>
<comment type="caution">
    <text evidence="4">The sequence shown here is derived from an EMBL/GenBank/DDBJ whole genome shotgun (WGS) entry which is preliminary data.</text>
</comment>
<keyword evidence="2" id="KW-0732">Signal</keyword>
<feature type="transmembrane region" description="Helical" evidence="3">
    <location>
        <begin position="20"/>
        <end position="46"/>
    </location>
</feature>
<evidence type="ECO:0000256" key="2">
    <source>
        <dbReference type="ARBA" id="ARBA00022729"/>
    </source>
</evidence>
<dbReference type="Proteomes" id="UP000759443">
    <property type="component" value="Unassembled WGS sequence"/>
</dbReference>
<evidence type="ECO:0000256" key="1">
    <source>
        <dbReference type="ARBA" id="ARBA00009766"/>
    </source>
</evidence>
<keyword evidence="5" id="KW-1185">Reference proteome</keyword>